<protein>
    <submittedName>
        <fullName evidence="1">Uncharacterized protein</fullName>
    </submittedName>
</protein>
<evidence type="ECO:0000313" key="2">
    <source>
        <dbReference type="Proteomes" id="UP000828941"/>
    </source>
</evidence>
<dbReference type="Proteomes" id="UP000828941">
    <property type="component" value="Chromosome 1"/>
</dbReference>
<keyword evidence="2" id="KW-1185">Reference proteome</keyword>
<name>A0ACB9Q9J9_BAUVA</name>
<accession>A0ACB9Q9J9</accession>
<gene>
    <name evidence="1" type="ORF">L6164_001692</name>
</gene>
<proteinExistence type="predicted"/>
<evidence type="ECO:0000313" key="1">
    <source>
        <dbReference type="EMBL" id="KAI4357764.1"/>
    </source>
</evidence>
<reference evidence="1 2" key="1">
    <citation type="journal article" date="2022" name="DNA Res.">
        <title>Chromosomal-level genome assembly of the orchid tree Bauhinia variegata (Leguminosae; Cercidoideae) supports the allotetraploid origin hypothesis of Bauhinia.</title>
        <authorList>
            <person name="Zhong Y."/>
            <person name="Chen Y."/>
            <person name="Zheng D."/>
            <person name="Pang J."/>
            <person name="Liu Y."/>
            <person name="Luo S."/>
            <person name="Meng S."/>
            <person name="Qian L."/>
            <person name="Wei D."/>
            <person name="Dai S."/>
            <person name="Zhou R."/>
        </authorList>
    </citation>
    <scope>NUCLEOTIDE SEQUENCE [LARGE SCALE GENOMIC DNA]</scope>
    <source>
        <strain evidence="1">BV-YZ2020</strain>
    </source>
</reference>
<dbReference type="EMBL" id="CM039426">
    <property type="protein sequence ID" value="KAI4357764.1"/>
    <property type="molecule type" value="Genomic_DNA"/>
</dbReference>
<comment type="caution">
    <text evidence="1">The sequence shown here is derived from an EMBL/GenBank/DDBJ whole genome shotgun (WGS) entry which is preliminary data.</text>
</comment>
<organism evidence="1 2">
    <name type="scientific">Bauhinia variegata</name>
    <name type="common">Purple orchid tree</name>
    <name type="synonym">Phanera variegata</name>
    <dbReference type="NCBI Taxonomy" id="167791"/>
    <lineage>
        <taxon>Eukaryota</taxon>
        <taxon>Viridiplantae</taxon>
        <taxon>Streptophyta</taxon>
        <taxon>Embryophyta</taxon>
        <taxon>Tracheophyta</taxon>
        <taxon>Spermatophyta</taxon>
        <taxon>Magnoliopsida</taxon>
        <taxon>eudicotyledons</taxon>
        <taxon>Gunneridae</taxon>
        <taxon>Pentapetalae</taxon>
        <taxon>rosids</taxon>
        <taxon>fabids</taxon>
        <taxon>Fabales</taxon>
        <taxon>Fabaceae</taxon>
        <taxon>Cercidoideae</taxon>
        <taxon>Cercideae</taxon>
        <taxon>Bauhiniinae</taxon>
        <taxon>Bauhinia</taxon>
    </lineage>
</organism>
<sequence>MTPVYMFALLMFSFSMQLLPVANGEGNGQQENCPPLFDCGHLRKIQFPFTKTEHPNCGIFPIQNCDVPGVKKMIQLENKGRQFVLLHFIQSFPYSYTINIRDENLSKSLQSRRCDVFRDNYTLPISSPLASLQISYNLTMFRCNHTLQVKTPVNLGISNYSCPPYNIYYGNRIIESRRFFTECSMIQLPAKDLPDDKDPFTFITAGFMVDVGLSPDCKNCLKKNGHCRLDGNKKFYCVEGDKKLDLKVKLGLAIGLPSILVIGLLILLAYKRKYVPSDTHFPSRQTNADPYSNIDPESGGVYFGVPLFSYKELQEATNNFDSTRKLGDGGFGTVYYGELLDGREVAIKRLYGHNNRKVEQFMNEIEILTRLRHKNLVALHGCTSRYSHELLLVYEYIPNGTLASHLHAVDMTRHKDEINLTNLALKKIRRRELNELVDPSLGFESDKEVKRMILSVAEVAFRCLQQYTELRPAMDEVLEALKRIASGAEEPQYLEEASTNDEAGLLKNMKHPPSPNNVTDKWESVSTTPNTSS</sequence>